<organism evidence="1 2">
    <name type="scientific">Ensete ventricosum</name>
    <name type="common">Abyssinian banana</name>
    <name type="synonym">Musa ensete</name>
    <dbReference type="NCBI Taxonomy" id="4639"/>
    <lineage>
        <taxon>Eukaryota</taxon>
        <taxon>Viridiplantae</taxon>
        <taxon>Streptophyta</taxon>
        <taxon>Embryophyta</taxon>
        <taxon>Tracheophyta</taxon>
        <taxon>Spermatophyta</taxon>
        <taxon>Magnoliopsida</taxon>
        <taxon>Liliopsida</taxon>
        <taxon>Zingiberales</taxon>
        <taxon>Musaceae</taxon>
        <taxon>Ensete</taxon>
    </lineage>
</organism>
<gene>
    <name evidence="1" type="ORF">B296_00038994</name>
</gene>
<dbReference type="EMBL" id="AMZH03014120">
    <property type="protein sequence ID" value="RRT48178.1"/>
    <property type="molecule type" value="Genomic_DNA"/>
</dbReference>
<dbReference type="AlphaFoldDB" id="A0A426Y8Z5"/>
<sequence length="132" mass="14572">MSSAVQVQGTFWAISLVRAAPELSAVSTGAAGALLLRAAKADISRRRRRTPLALLGEYVTREGEGREKNEGEEGERYLKPWSAPFALRIKNYRLSCLGIARVQLGSSQFLSTWQFADLTRVVDRCLTADSKQ</sequence>
<proteinExistence type="predicted"/>
<accession>A0A426Y8Z5</accession>
<evidence type="ECO:0000313" key="2">
    <source>
        <dbReference type="Proteomes" id="UP000287651"/>
    </source>
</evidence>
<evidence type="ECO:0000313" key="1">
    <source>
        <dbReference type="EMBL" id="RRT48178.1"/>
    </source>
</evidence>
<protein>
    <submittedName>
        <fullName evidence="1">Uncharacterized protein</fullName>
    </submittedName>
</protein>
<comment type="caution">
    <text evidence="1">The sequence shown here is derived from an EMBL/GenBank/DDBJ whole genome shotgun (WGS) entry which is preliminary data.</text>
</comment>
<dbReference type="Proteomes" id="UP000287651">
    <property type="component" value="Unassembled WGS sequence"/>
</dbReference>
<name>A0A426Y8Z5_ENSVE</name>
<reference evidence="1 2" key="1">
    <citation type="journal article" date="2014" name="Agronomy (Basel)">
        <title>A Draft Genome Sequence for Ensete ventricosum, the Drought-Tolerant Tree Against Hunger.</title>
        <authorList>
            <person name="Harrison J."/>
            <person name="Moore K.A."/>
            <person name="Paszkiewicz K."/>
            <person name="Jones T."/>
            <person name="Grant M."/>
            <person name="Ambacheew D."/>
            <person name="Muzemil S."/>
            <person name="Studholme D.J."/>
        </authorList>
    </citation>
    <scope>NUCLEOTIDE SEQUENCE [LARGE SCALE GENOMIC DNA]</scope>
</reference>